<organism evidence="3 4">
    <name type="scientific">Sphingomonas kyeonggiensis</name>
    <dbReference type="NCBI Taxonomy" id="1268553"/>
    <lineage>
        <taxon>Bacteria</taxon>
        <taxon>Pseudomonadati</taxon>
        <taxon>Pseudomonadota</taxon>
        <taxon>Alphaproteobacteria</taxon>
        <taxon>Sphingomonadales</taxon>
        <taxon>Sphingomonadaceae</taxon>
        <taxon>Sphingomonas</taxon>
    </lineage>
</organism>
<protein>
    <recommendedName>
        <fullName evidence="2">Rap1a immunity protein domain-containing protein</fullName>
    </recommendedName>
</protein>
<dbReference type="AlphaFoldDB" id="A0A7W6NY38"/>
<dbReference type="InterPro" id="IPR041238">
    <property type="entry name" value="Rap1a"/>
</dbReference>
<gene>
    <name evidence="3" type="ORF">GGR46_002885</name>
</gene>
<proteinExistence type="predicted"/>
<dbReference type="EMBL" id="JACIEH010000002">
    <property type="protein sequence ID" value="MBB4099321.1"/>
    <property type="molecule type" value="Genomic_DNA"/>
</dbReference>
<sequence>MKASFSYQALLLVLMSTAVHVDVSSAKSGNNGDPRTWSVSGAELIEALEGKSDTGELGGEADRIKLAIKASAYIAGVADATSATAWCGAGSILPHELADRVYTYLRSAPPELLKGRASTLVIKGLAKSFPCAGQR</sequence>
<keyword evidence="1" id="KW-0732">Signal</keyword>
<evidence type="ECO:0000313" key="3">
    <source>
        <dbReference type="EMBL" id="MBB4099321.1"/>
    </source>
</evidence>
<dbReference type="Pfam" id="PF18602">
    <property type="entry name" value="Rap1a"/>
    <property type="match status" value="1"/>
</dbReference>
<keyword evidence="4" id="KW-1185">Reference proteome</keyword>
<reference evidence="3 4" key="1">
    <citation type="submission" date="2020-08" db="EMBL/GenBank/DDBJ databases">
        <title>Genomic Encyclopedia of Type Strains, Phase IV (KMG-IV): sequencing the most valuable type-strain genomes for metagenomic binning, comparative biology and taxonomic classification.</title>
        <authorList>
            <person name="Goeker M."/>
        </authorList>
    </citation>
    <scope>NUCLEOTIDE SEQUENCE [LARGE SCALE GENOMIC DNA]</scope>
    <source>
        <strain evidence="3 4">DSM 101806</strain>
    </source>
</reference>
<feature type="chain" id="PRO_5031479018" description="Rap1a immunity protein domain-containing protein" evidence="1">
    <location>
        <begin position="22"/>
        <end position="135"/>
    </location>
</feature>
<evidence type="ECO:0000259" key="2">
    <source>
        <dbReference type="Pfam" id="PF18602"/>
    </source>
</evidence>
<accession>A0A7W6NY38</accession>
<feature type="domain" description="Rap1a immunity protein" evidence="2">
    <location>
        <begin position="65"/>
        <end position="131"/>
    </location>
</feature>
<feature type="signal peptide" evidence="1">
    <location>
        <begin position="1"/>
        <end position="21"/>
    </location>
</feature>
<dbReference type="Gene3D" id="1.10.890.40">
    <property type="match status" value="1"/>
</dbReference>
<evidence type="ECO:0000313" key="4">
    <source>
        <dbReference type="Proteomes" id="UP000557392"/>
    </source>
</evidence>
<name>A0A7W6NY38_9SPHN</name>
<dbReference type="RefSeq" id="WP_221262739.1">
    <property type="nucleotide sequence ID" value="NZ_JACIEH010000002.1"/>
</dbReference>
<comment type="caution">
    <text evidence="3">The sequence shown here is derived from an EMBL/GenBank/DDBJ whole genome shotgun (WGS) entry which is preliminary data.</text>
</comment>
<dbReference type="Proteomes" id="UP000557392">
    <property type="component" value="Unassembled WGS sequence"/>
</dbReference>
<evidence type="ECO:0000256" key="1">
    <source>
        <dbReference type="SAM" id="SignalP"/>
    </source>
</evidence>